<feature type="compositionally biased region" description="Gly residues" evidence="5">
    <location>
        <begin position="748"/>
        <end position="760"/>
    </location>
</feature>
<comment type="catalytic activity">
    <reaction evidence="1">
        <text>[protein]-peptidylproline (omega=180) = [protein]-peptidylproline (omega=0)</text>
        <dbReference type="Rhea" id="RHEA:16237"/>
        <dbReference type="Rhea" id="RHEA-COMP:10747"/>
        <dbReference type="Rhea" id="RHEA-COMP:10748"/>
        <dbReference type="ChEBI" id="CHEBI:83833"/>
        <dbReference type="ChEBI" id="CHEBI:83834"/>
        <dbReference type="EC" id="5.2.1.8"/>
    </reaction>
</comment>
<dbReference type="AlphaFoldDB" id="A0A913Z0J1"/>
<feature type="compositionally biased region" description="Low complexity" evidence="5">
    <location>
        <begin position="308"/>
        <end position="321"/>
    </location>
</feature>
<feature type="domain" description="PPIase cyclophilin-type" evidence="6">
    <location>
        <begin position="13"/>
        <end position="178"/>
    </location>
</feature>
<dbReference type="FunFam" id="2.40.100.10:FF:000005">
    <property type="entry name" value="Peptidyl-prolyl cis-trans isomerase G"/>
    <property type="match status" value="1"/>
</dbReference>
<evidence type="ECO:0000256" key="3">
    <source>
        <dbReference type="ARBA" id="ARBA00023110"/>
    </source>
</evidence>
<dbReference type="Pfam" id="PF00160">
    <property type="entry name" value="Pro_isomerase"/>
    <property type="match status" value="1"/>
</dbReference>
<keyword evidence="3" id="KW-0697">Rotamase</keyword>
<dbReference type="GO" id="GO:0006457">
    <property type="term" value="P:protein folding"/>
    <property type="evidence" value="ECO:0007669"/>
    <property type="project" value="TreeGrafter"/>
</dbReference>
<feature type="compositionally biased region" description="Basic residues" evidence="5">
    <location>
        <begin position="1042"/>
        <end position="1184"/>
    </location>
</feature>
<feature type="compositionally biased region" description="Basic residues" evidence="5">
    <location>
        <begin position="284"/>
        <end position="301"/>
    </location>
</feature>
<evidence type="ECO:0000256" key="1">
    <source>
        <dbReference type="ARBA" id="ARBA00000971"/>
    </source>
</evidence>
<feature type="compositionally biased region" description="Basic and acidic residues" evidence="5">
    <location>
        <begin position="780"/>
        <end position="790"/>
    </location>
</feature>
<dbReference type="PANTHER" id="PTHR11071:SF565">
    <property type="entry name" value="MOCA-CYP, ISOFORM A"/>
    <property type="match status" value="1"/>
</dbReference>
<feature type="region of interest" description="Disordered" evidence="5">
    <location>
        <begin position="167"/>
        <end position="251"/>
    </location>
</feature>
<feature type="compositionally biased region" description="Basic and acidic residues" evidence="5">
    <location>
        <begin position="800"/>
        <end position="809"/>
    </location>
</feature>
<feature type="compositionally biased region" description="Basic residues" evidence="5">
    <location>
        <begin position="1016"/>
        <end position="1028"/>
    </location>
</feature>
<feature type="compositionally biased region" description="Polar residues" evidence="5">
    <location>
        <begin position="766"/>
        <end position="779"/>
    </location>
</feature>
<name>A0A913Z0J1_PATMI</name>
<dbReference type="EnsemblMetazoa" id="XM_038189411.1">
    <property type="protein sequence ID" value="XP_038045339.1"/>
    <property type="gene ID" value="LOC119719928"/>
</dbReference>
<proteinExistence type="predicted"/>
<feature type="compositionally biased region" description="Basic and acidic residues" evidence="5">
    <location>
        <begin position="225"/>
        <end position="243"/>
    </location>
</feature>
<evidence type="ECO:0000256" key="4">
    <source>
        <dbReference type="ARBA" id="ARBA00023235"/>
    </source>
</evidence>
<accession>A0A913Z0J1</accession>
<feature type="compositionally biased region" description="Basic residues" evidence="5">
    <location>
        <begin position="898"/>
        <end position="931"/>
    </location>
</feature>
<dbReference type="PROSITE" id="PS50072">
    <property type="entry name" value="CSA_PPIASE_2"/>
    <property type="match status" value="1"/>
</dbReference>
<feature type="compositionally biased region" description="Basic and acidic residues" evidence="5">
    <location>
        <begin position="720"/>
        <end position="735"/>
    </location>
</feature>
<feature type="compositionally biased region" description="Basic residues" evidence="5">
    <location>
        <begin position="943"/>
        <end position="991"/>
    </location>
</feature>
<feature type="region of interest" description="Disordered" evidence="5">
    <location>
        <begin position="385"/>
        <end position="1200"/>
    </location>
</feature>
<feature type="compositionally biased region" description="Basic residues" evidence="5">
    <location>
        <begin position="498"/>
        <end position="509"/>
    </location>
</feature>
<evidence type="ECO:0000313" key="8">
    <source>
        <dbReference type="Proteomes" id="UP000887568"/>
    </source>
</evidence>
<keyword evidence="4" id="KW-0413">Isomerase</keyword>
<feature type="compositionally biased region" description="Basic and acidic residues" evidence="5">
    <location>
        <begin position="835"/>
        <end position="846"/>
    </location>
</feature>
<dbReference type="GO" id="GO:0016018">
    <property type="term" value="F:cyclosporin A binding"/>
    <property type="evidence" value="ECO:0007669"/>
    <property type="project" value="TreeGrafter"/>
</dbReference>
<dbReference type="Gene3D" id="2.40.100.10">
    <property type="entry name" value="Cyclophilin-like"/>
    <property type="match status" value="1"/>
</dbReference>
<dbReference type="PANTHER" id="PTHR11071">
    <property type="entry name" value="PEPTIDYL-PROLYL CIS-TRANS ISOMERASE"/>
    <property type="match status" value="1"/>
</dbReference>
<keyword evidence="8" id="KW-1185">Reference proteome</keyword>
<dbReference type="RefSeq" id="XP_038045338.1">
    <property type="nucleotide sequence ID" value="XM_038189410.1"/>
</dbReference>
<feature type="compositionally biased region" description="Basic and acidic residues" evidence="5">
    <location>
        <begin position="475"/>
        <end position="493"/>
    </location>
</feature>
<evidence type="ECO:0000256" key="5">
    <source>
        <dbReference type="SAM" id="MobiDB-lite"/>
    </source>
</evidence>
<feature type="compositionally biased region" description="Low complexity" evidence="5">
    <location>
        <begin position="1185"/>
        <end position="1200"/>
    </location>
</feature>
<dbReference type="GO" id="GO:0005739">
    <property type="term" value="C:mitochondrion"/>
    <property type="evidence" value="ECO:0007669"/>
    <property type="project" value="TreeGrafter"/>
</dbReference>
<feature type="compositionally biased region" description="Basic and acidic residues" evidence="5">
    <location>
        <begin position="575"/>
        <end position="588"/>
    </location>
</feature>
<evidence type="ECO:0000313" key="7">
    <source>
        <dbReference type="EnsemblMetazoa" id="XP_038045338.1"/>
    </source>
</evidence>
<dbReference type="RefSeq" id="XP_038045339.1">
    <property type="nucleotide sequence ID" value="XM_038189411.1"/>
</dbReference>
<dbReference type="InterPro" id="IPR029000">
    <property type="entry name" value="Cyclophilin-like_dom_sf"/>
</dbReference>
<evidence type="ECO:0000256" key="2">
    <source>
        <dbReference type="ARBA" id="ARBA00013194"/>
    </source>
</evidence>
<dbReference type="Proteomes" id="UP000887568">
    <property type="component" value="Unplaced"/>
</dbReference>
<dbReference type="EnsemblMetazoa" id="XM_038189410.1">
    <property type="protein sequence ID" value="XP_038045338.1"/>
    <property type="gene ID" value="LOC119719928"/>
</dbReference>
<reference evidence="7" key="1">
    <citation type="submission" date="2022-11" db="UniProtKB">
        <authorList>
            <consortium name="EnsemblMetazoa"/>
        </authorList>
    </citation>
    <scope>IDENTIFICATION</scope>
</reference>
<dbReference type="PRINTS" id="PR00153">
    <property type="entry name" value="CSAPPISMRASE"/>
</dbReference>
<feature type="compositionally biased region" description="Basic and acidic residues" evidence="5">
    <location>
        <begin position="402"/>
        <end position="453"/>
    </location>
</feature>
<dbReference type="GeneID" id="119719928"/>
<dbReference type="OMA" id="HYNSDRE"/>
<feature type="compositionally biased region" description="Basic and acidic residues" evidence="5">
    <location>
        <begin position="873"/>
        <end position="895"/>
    </location>
</feature>
<dbReference type="OrthoDB" id="10531234at2759"/>
<protein>
    <recommendedName>
        <fullName evidence="2">peptidylprolyl isomerase</fullName>
        <ecNumber evidence="2">5.2.1.8</ecNumber>
    </recommendedName>
</protein>
<evidence type="ECO:0000259" key="6">
    <source>
        <dbReference type="PROSITE" id="PS50072"/>
    </source>
</evidence>
<feature type="compositionally biased region" description="Basic residues" evidence="5">
    <location>
        <begin position="454"/>
        <end position="474"/>
    </location>
</feature>
<feature type="compositionally biased region" description="Basic and acidic residues" evidence="5">
    <location>
        <begin position="932"/>
        <end position="942"/>
    </location>
</feature>
<dbReference type="InterPro" id="IPR002130">
    <property type="entry name" value="Cyclophilin-type_PPIase_dom"/>
</dbReference>
<dbReference type="GO" id="GO:0003755">
    <property type="term" value="F:peptidyl-prolyl cis-trans isomerase activity"/>
    <property type="evidence" value="ECO:0007669"/>
    <property type="project" value="UniProtKB-KW"/>
</dbReference>
<sequence>MVASAAKHRPRCFFDITINGSLAGRVTFELYTDICPLTCENFRALCTGEKGIGKTTEKPLHYKGTPIHRVVKDFIIQGGDFSAGNGTGGESIYGGTFGDENFDVKHDKPYLLSMANRGKDTNGSQFFITTKQAPHLDGIHTVFGQVLLGSEVVQEIENLRVDNKSRPTTDVRVTNCGELVLKMKAKEPKRKKKPDKDSSSEESSSESSSESEDEKQKKKKKKQKEARESRRDKKEESVKEEPKPTVYQSELSANVTINPEQIPDVPTNKFLLRRSPVTDLPNQRMRRMNPSRTRSGRKVKGRGTMLYRTPSRSRSRSVTPPHWRVEEQRQAGNLVSDQWPARGPRRASLGSQDDRWERGMALQSARPDNRRDEPPQGRAVIREMLIDDRAHPRFRNNGIGGRQRDRPLSGRLGDRRAPVRDERGQRGRVHVEAAQRSDRGKEKGRGKEKEKEKEKKHKKDKDKSHKKHKKHKKHSDKEKHKDHEEGATKDKRASSPKPRSRSPKAKKDRARSPRRERGSGGAGRHRSSPSPRDARRNAAGQRMEVKTNDRARKSKSLSPPPSRWKPGQKPWKLSDANKESGVRNKRQEVPPAGRPVLTAKSPSSSPPSIDERSPSPVQLRRHGPNRSPSPRHLSPQHELSSPSRSPLPVSRQKAWPTSPSERVKLAALPPSSPRRSRSRSSSSSNTDDNDESPSAHDDQVSGAHKTGDPYSTKNRKKYQKATEQRKRSPTLKERFQWQPPSEDEAELGGAGMGGADGGHTGRSPRASAQTERSGQSQVDTRQEHEDKHSSSSENEEIEDLEQKRTDLEQRLAALTSQNRKIQEMMGGGAEESDGEDNKAPSVDKAEVVQSPEPPVPAKFKKVDSDDAASPPRKAPETRAPREASPKPTRSEDKPSSKAQHKRGHSRSRSRSRSRSPAKRRPRGRSRSRSRSPGRDHRSPPRSKERKRSLSPPRRSARSRSKSRSRSPRRRSRSPVRAAKRSPPRSARKRSRSSSSSSRSPTPRRRSRSPRQLPAKRSNRRSPVRKSRRSSSASSRSPSPGPRGRKRPAIPPRRSRSRSRSRGRTARDRSRRSPSRERRRPSPRRPSPRRLSPRRRRRTRSPSPRRRRSRSISRTRRRSRSPLRRRRSRSRSRTKSRSRSRGRRPRSPPRRDRNRRARRSHSRSSSRSRSRSRSRNRSRSRRRSASRSYSRSSRSYSSSSV</sequence>
<feature type="region of interest" description="Disordered" evidence="5">
    <location>
        <begin position="281"/>
        <end position="356"/>
    </location>
</feature>
<dbReference type="SUPFAM" id="SSF50891">
    <property type="entry name" value="Cyclophilin-like"/>
    <property type="match status" value="1"/>
</dbReference>
<dbReference type="EC" id="5.2.1.8" evidence="2"/>
<feature type="compositionally biased region" description="Low complexity" evidence="5">
    <location>
        <begin position="639"/>
        <end position="651"/>
    </location>
</feature>
<organism evidence="7 8">
    <name type="scientific">Patiria miniata</name>
    <name type="common">Bat star</name>
    <name type="synonym">Asterina miniata</name>
    <dbReference type="NCBI Taxonomy" id="46514"/>
    <lineage>
        <taxon>Eukaryota</taxon>
        <taxon>Metazoa</taxon>
        <taxon>Echinodermata</taxon>
        <taxon>Eleutherozoa</taxon>
        <taxon>Asterozoa</taxon>
        <taxon>Asteroidea</taxon>
        <taxon>Valvatacea</taxon>
        <taxon>Valvatida</taxon>
        <taxon>Asterinidae</taxon>
        <taxon>Patiria</taxon>
    </lineage>
</organism>